<feature type="transmembrane region" description="Helical" evidence="8">
    <location>
        <begin position="236"/>
        <end position="256"/>
    </location>
</feature>
<keyword evidence="5 8" id="KW-0812">Transmembrane</keyword>
<accession>A0A512IA82</accession>
<keyword evidence="4" id="KW-0808">Transferase</keyword>
<gene>
    <name evidence="10" type="ORF">KTU01_07410</name>
</gene>
<evidence type="ECO:0000256" key="8">
    <source>
        <dbReference type="SAM" id="Phobius"/>
    </source>
</evidence>
<feature type="transmembrane region" description="Helical" evidence="8">
    <location>
        <begin position="35"/>
        <end position="54"/>
    </location>
</feature>
<keyword evidence="2" id="KW-1003">Cell membrane</keyword>
<evidence type="ECO:0000256" key="5">
    <source>
        <dbReference type="ARBA" id="ARBA00022692"/>
    </source>
</evidence>
<keyword evidence="6 8" id="KW-1133">Transmembrane helix</keyword>
<feature type="transmembrane region" description="Helical" evidence="8">
    <location>
        <begin position="118"/>
        <end position="138"/>
    </location>
</feature>
<dbReference type="AlphaFoldDB" id="A0A512IA82"/>
<evidence type="ECO:0000259" key="9">
    <source>
        <dbReference type="Pfam" id="PF13231"/>
    </source>
</evidence>
<evidence type="ECO:0000256" key="3">
    <source>
        <dbReference type="ARBA" id="ARBA00022676"/>
    </source>
</evidence>
<keyword evidence="7 8" id="KW-0472">Membrane</keyword>
<feature type="transmembrane region" description="Helical" evidence="8">
    <location>
        <begin position="198"/>
        <end position="224"/>
    </location>
</feature>
<feature type="domain" description="Glycosyltransferase RgtA/B/C/D-like" evidence="9">
    <location>
        <begin position="119"/>
        <end position="243"/>
    </location>
</feature>
<name>A0A512IA82_9MICC</name>
<keyword evidence="11" id="KW-1185">Reference proteome</keyword>
<feature type="transmembrane region" description="Helical" evidence="8">
    <location>
        <begin position="168"/>
        <end position="186"/>
    </location>
</feature>
<evidence type="ECO:0000256" key="4">
    <source>
        <dbReference type="ARBA" id="ARBA00022679"/>
    </source>
</evidence>
<evidence type="ECO:0000313" key="10">
    <source>
        <dbReference type="EMBL" id="GEO94618.1"/>
    </source>
</evidence>
<organism evidence="10 11">
    <name type="scientific">Kocuria turfanensis</name>
    <dbReference type="NCBI Taxonomy" id="388357"/>
    <lineage>
        <taxon>Bacteria</taxon>
        <taxon>Bacillati</taxon>
        <taxon>Actinomycetota</taxon>
        <taxon>Actinomycetes</taxon>
        <taxon>Micrococcales</taxon>
        <taxon>Micrococcaceae</taxon>
        <taxon>Kocuria</taxon>
    </lineage>
</organism>
<dbReference type="PANTHER" id="PTHR33908">
    <property type="entry name" value="MANNOSYLTRANSFERASE YKCB-RELATED"/>
    <property type="match status" value="1"/>
</dbReference>
<dbReference type="Proteomes" id="UP000321103">
    <property type="component" value="Unassembled WGS sequence"/>
</dbReference>
<evidence type="ECO:0000256" key="6">
    <source>
        <dbReference type="ARBA" id="ARBA00022989"/>
    </source>
</evidence>
<proteinExistence type="predicted"/>
<dbReference type="InterPro" id="IPR050297">
    <property type="entry name" value="LipidA_mod_glycosyltrf_83"/>
</dbReference>
<keyword evidence="3" id="KW-0328">Glycosyltransferase</keyword>
<feature type="transmembrane region" description="Helical" evidence="8">
    <location>
        <begin position="325"/>
        <end position="341"/>
    </location>
</feature>
<dbReference type="GO" id="GO:0016763">
    <property type="term" value="F:pentosyltransferase activity"/>
    <property type="evidence" value="ECO:0007669"/>
    <property type="project" value="TreeGrafter"/>
</dbReference>
<reference evidence="10 11" key="1">
    <citation type="submission" date="2019-07" db="EMBL/GenBank/DDBJ databases">
        <title>Whole genome shotgun sequence of Kocuria turfanensis NBRC 107627.</title>
        <authorList>
            <person name="Hosoyama A."/>
            <person name="Uohara A."/>
            <person name="Ohji S."/>
            <person name="Ichikawa N."/>
        </authorList>
    </citation>
    <scope>NUCLEOTIDE SEQUENCE [LARGE SCALE GENOMIC DNA]</scope>
    <source>
        <strain evidence="10 11">NBRC 107627</strain>
    </source>
</reference>
<dbReference type="RefSeq" id="WP_084271678.1">
    <property type="nucleotide sequence ID" value="NZ_BJZS01000022.1"/>
</dbReference>
<comment type="caution">
    <text evidence="10">The sequence shown here is derived from an EMBL/GenBank/DDBJ whole genome shotgun (WGS) entry which is preliminary data.</text>
</comment>
<evidence type="ECO:0000256" key="2">
    <source>
        <dbReference type="ARBA" id="ARBA00022475"/>
    </source>
</evidence>
<dbReference type="STRING" id="388357.GCA_001580365_03260"/>
<dbReference type="PANTHER" id="PTHR33908:SF11">
    <property type="entry name" value="MEMBRANE PROTEIN"/>
    <property type="match status" value="1"/>
</dbReference>
<dbReference type="EMBL" id="BJZS01000022">
    <property type="protein sequence ID" value="GEO94618.1"/>
    <property type="molecule type" value="Genomic_DNA"/>
</dbReference>
<dbReference type="InterPro" id="IPR038731">
    <property type="entry name" value="RgtA/B/C-like"/>
</dbReference>
<sequence length="528" mass="57166">MATQTPVRAGRLMSLVSTRPERIPLRLPVNRSLPGFDGIAVLVLGVVAAVLGAWNLTGASPYMDDEGTYTAQAFSVLRGDLAPYTYQYDHPPLGWIQLGVLAWIPQALGLGDGTYVGATRFAMIPFFVATVVLTYLIARRMRVQAPLAVLAAALVLLSPLSLTLGRQIYLDNIALPWLLLAFYLALNERKALWHHIGAGVFFALAVLSKETMAVFGPALLVALVNRPTWSNRSFSVVGFLVVGGLVLTFYPLMALLNWELLAAPGRVSLQEAVALQLMGRTGSGAVWADGSDRAVLLQGWLHYDQYLLVGGVLAGLVCATRRSSAWLPVAVVIFSLPVLLPDGYLPAMYVIGIVPFLALSVGVALQMLWGSLVRTTPPWRCRAGAAVRGTAVAALVGTVALALAPQWIAQDRVLLTQEANTDWASTLAWVQENVPAEDTALVPYALWQDLNAGDREDPWEMVAIEKADLDPQFRVEHPGGWKDVEWVVLGPATERTVQDLGLDTAQRALDNAVPVKSFGDWTVHRVQG</sequence>
<evidence type="ECO:0000313" key="11">
    <source>
        <dbReference type="Proteomes" id="UP000321103"/>
    </source>
</evidence>
<evidence type="ECO:0000256" key="1">
    <source>
        <dbReference type="ARBA" id="ARBA00004651"/>
    </source>
</evidence>
<dbReference type="GO" id="GO:0005886">
    <property type="term" value="C:plasma membrane"/>
    <property type="evidence" value="ECO:0007669"/>
    <property type="project" value="UniProtKB-SubCell"/>
</dbReference>
<feature type="transmembrane region" description="Helical" evidence="8">
    <location>
        <begin position="347"/>
        <end position="373"/>
    </location>
</feature>
<comment type="subcellular location">
    <subcellularLocation>
        <location evidence="1">Cell membrane</location>
        <topology evidence="1">Multi-pass membrane protein</topology>
    </subcellularLocation>
</comment>
<evidence type="ECO:0000256" key="7">
    <source>
        <dbReference type="ARBA" id="ARBA00023136"/>
    </source>
</evidence>
<dbReference type="GO" id="GO:0009103">
    <property type="term" value="P:lipopolysaccharide biosynthetic process"/>
    <property type="evidence" value="ECO:0007669"/>
    <property type="project" value="UniProtKB-ARBA"/>
</dbReference>
<feature type="transmembrane region" description="Helical" evidence="8">
    <location>
        <begin position="385"/>
        <end position="408"/>
    </location>
</feature>
<protein>
    <recommendedName>
        <fullName evidence="9">Glycosyltransferase RgtA/B/C/D-like domain-containing protein</fullName>
    </recommendedName>
</protein>
<feature type="transmembrane region" description="Helical" evidence="8">
    <location>
        <begin position="145"/>
        <end position="162"/>
    </location>
</feature>
<dbReference type="Pfam" id="PF13231">
    <property type="entry name" value="PMT_2"/>
    <property type="match status" value="1"/>
</dbReference>